<name>A0AAV5A728_9AGAM</name>
<keyword evidence="3" id="KW-1185">Reference proteome</keyword>
<evidence type="ECO:0000256" key="1">
    <source>
        <dbReference type="SAM" id="MobiDB-lite"/>
    </source>
</evidence>
<gene>
    <name evidence="2" type="ORF">Clacol_003534</name>
</gene>
<sequence>MYLDFLLRGIIQKVHVRDFSNYAVDQPSSVLGQPATTQRLGYPSDDDYASTNLVYPSGCVSTDYSCSNINFQGQNSDWNNAIPVNSSTGPVYQYPVQNRYQPNMSTSFFSDMTAKQDTESLDATLPYLNNGTALSNPVVPTWSSSKGTYIPQSVLAQESSVGIAPVVQNTFYPTATIYPNSLYSLYPNQQTIPNPRPTSKRSSKRRVSPKSTFKDNVPGLYEQIGENTWRCTYEGCGQVSHYRRNRTRHIGKHAKKEEKLIAKGSLKPEDARAIPRMEFLTYECEIPDCRYFLETGKRYYVEEYRVDGLRLAHLKKYHGRSKMG</sequence>
<feature type="region of interest" description="Disordered" evidence="1">
    <location>
        <begin position="188"/>
        <end position="212"/>
    </location>
</feature>
<evidence type="ECO:0000313" key="2">
    <source>
        <dbReference type="EMBL" id="GJJ09312.1"/>
    </source>
</evidence>
<dbReference type="EMBL" id="BPWL01000004">
    <property type="protein sequence ID" value="GJJ09312.1"/>
    <property type="molecule type" value="Genomic_DNA"/>
</dbReference>
<dbReference type="Proteomes" id="UP001050691">
    <property type="component" value="Unassembled WGS sequence"/>
</dbReference>
<organism evidence="2 3">
    <name type="scientific">Clathrus columnatus</name>
    <dbReference type="NCBI Taxonomy" id="1419009"/>
    <lineage>
        <taxon>Eukaryota</taxon>
        <taxon>Fungi</taxon>
        <taxon>Dikarya</taxon>
        <taxon>Basidiomycota</taxon>
        <taxon>Agaricomycotina</taxon>
        <taxon>Agaricomycetes</taxon>
        <taxon>Phallomycetidae</taxon>
        <taxon>Phallales</taxon>
        <taxon>Clathraceae</taxon>
        <taxon>Clathrus</taxon>
    </lineage>
</organism>
<comment type="caution">
    <text evidence="2">The sequence shown here is derived from an EMBL/GenBank/DDBJ whole genome shotgun (WGS) entry which is preliminary data.</text>
</comment>
<evidence type="ECO:0008006" key="4">
    <source>
        <dbReference type="Google" id="ProtNLM"/>
    </source>
</evidence>
<reference evidence="2" key="1">
    <citation type="submission" date="2021-10" db="EMBL/GenBank/DDBJ databases">
        <title>De novo Genome Assembly of Clathrus columnatus (Basidiomycota, Fungi) Using Illumina and Nanopore Sequence Data.</title>
        <authorList>
            <person name="Ogiso-Tanaka E."/>
            <person name="Itagaki H."/>
            <person name="Hosoya T."/>
            <person name="Hosaka K."/>
        </authorList>
    </citation>
    <scope>NUCLEOTIDE SEQUENCE</scope>
    <source>
        <strain evidence="2">MO-923</strain>
    </source>
</reference>
<proteinExistence type="predicted"/>
<evidence type="ECO:0000313" key="3">
    <source>
        <dbReference type="Proteomes" id="UP001050691"/>
    </source>
</evidence>
<protein>
    <recommendedName>
        <fullName evidence="4">C2H2-type domain-containing protein</fullName>
    </recommendedName>
</protein>
<feature type="compositionally biased region" description="Basic residues" evidence="1">
    <location>
        <begin position="198"/>
        <end position="208"/>
    </location>
</feature>
<dbReference type="AlphaFoldDB" id="A0AAV5A728"/>
<accession>A0AAV5A728</accession>